<gene>
    <name evidence="4" type="primary">prkC_1</name>
    <name evidence="4" type="ORF">RBATCC27255_01267</name>
</gene>
<dbReference type="SMART" id="SM00220">
    <property type="entry name" value="S_TKc"/>
    <property type="match status" value="1"/>
</dbReference>
<dbReference type="CDD" id="cd06577">
    <property type="entry name" value="PASTA_pknB"/>
    <property type="match status" value="2"/>
</dbReference>
<dbReference type="Gene3D" id="1.10.510.10">
    <property type="entry name" value="Transferase(Phosphotransferase) domain 1"/>
    <property type="match status" value="1"/>
</dbReference>
<dbReference type="Gene3D" id="3.30.10.20">
    <property type="match status" value="2"/>
</dbReference>
<dbReference type="InterPro" id="IPR000719">
    <property type="entry name" value="Prot_kinase_dom"/>
</dbReference>
<dbReference type="InterPro" id="IPR005543">
    <property type="entry name" value="PASTA_dom"/>
</dbReference>
<evidence type="ECO:0000313" key="4">
    <source>
        <dbReference type="EMBL" id="PKD28214.1"/>
    </source>
</evidence>
<dbReference type="AlphaFoldDB" id="A0A2N0UML5"/>
<dbReference type="Proteomes" id="UP000233425">
    <property type="component" value="Unassembled WGS sequence"/>
</dbReference>
<dbReference type="Pfam" id="PF03793">
    <property type="entry name" value="PASTA"/>
    <property type="match status" value="2"/>
</dbReference>
<evidence type="ECO:0000256" key="1">
    <source>
        <dbReference type="SAM" id="Phobius"/>
    </source>
</evidence>
<dbReference type="EC" id="2.7.11.1" evidence="4"/>
<feature type="domain" description="PASTA" evidence="3">
    <location>
        <begin position="397"/>
        <end position="465"/>
    </location>
</feature>
<dbReference type="InterPro" id="IPR011009">
    <property type="entry name" value="Kinase-like_dom_sf"/>
</dbReference>
<sequence length="544" mass="60215">MSLCMGCMQEIGDNKICPSCGFDTTEKQQAPFLPYGTILQNRYIVGAGIDTNGESTRYISHDKQTGDIVIICEFLPIGLFSRDEGTAEVKINYENRLVYNKLKDDFLNYYKILSELRELSALMNVHNIFEENNTVYVVEENEDLIPFEEYVERSNGHLEWDIARPLFMPVISALEALHKRGIGHYAIAPKNMYITATGKVKISGFASENERKRGTPLKSQLFSGSAAPEQYDDNFPLDDITDIYGFCATLFYALTGHMPKSAVERRKDSRLLMSTTTVKRLPPHVVSALANGLQVERENRITDFDELRSQLSVAHTAKAIQDEISRTASMNLSKNERKRKTSNGMSHASIIIIAAAVTVLVLGIAGVFWLMQNPLAGMFANNTDASVSSTQSTEWTGATIPNYVGMTYEDAVKSAEGNSNITIYRTLNDEYSDDYAEGKIMSQSPAAGSKITQEDSVVVSICVSKGSQMRTLPKVEGEKLDSVASDIAAQGLLATAEYEYSDKVAEGRVIRYKEHVEGDTLEYGSTVILIVSKGKEQTNTQSSN</sequence>
<evidence type="ECO:0000259" key="3">
    <source>
        <dbReference type="PROSITE" id="PS51178"/>
    </source>
</evidence>
<proteinExistence type="predicted"/>
<dbReference type="PANTHER" id="PTHR24362:SF309">
    <property type="entry name" value="PROTEIN KINASE DOMAIN-CONTAINING PROTEIN"/>
    <property type="match status" value="1"/>
</dbReference>
<keyword evidence="4" id="KW-0808">Transferase</keyword>
<feature type="transmembrane region" description="Helical" evidence="1">
    <location>
        <begin position="348"/>
        <end position="371"/>
    </location>
</feature>
<dbReference type="PANTHER" id="PTHR24362">
    <property type="entry name" value="SERINE/THREONINE-PROTEIN KINASE NEK"/>
    <property type="match status" value="1"/>
</dbReference>
<name>A0A2N0UML5_9FIRM</name>
<comment type="caution">
    <text evidence="4">The sequence shown here is derived from an EMBL/GenBank/DDBJ whole genome shotgun (WGS) entry which is preliminary data.</text>
</comment>
<dbReference type="Pfam" id="PF00069">
    <property type="entry name" value="Pkinase"/>
    <property type="match status" value="1"/>
</dbReference>
<evidence type="ECO:0000313" key="5">
    <source>
        <dbReference type="Proteomes" id="UP000233425"/>
    </source>
</evidence>
<protein>
    <submittedName>
        <fullName evidence="4">Serine/threonine-protein kinase PrkC</fullName>
        <ecNumber evidence="4">2.7.11.1</ecNumber>
    </submittedName>
</protein>
<dbReference type="GO" id="GO:0004674">
    <property type="term" value="F:protein serine/threonine kinase activity"/>
    <property type="evidence" value="ECO:0007669"/>
    <property type="project" value="UniProtKB-EC"/>
</dbReference>
<reference evidence="4" key="1">
    <citation type="journal article" date="2018" name="Environ. Microbiol.">
        <title>Sporulation capability and amylosome conservation among diverse human colonic and rumen isolates of the keystone starch-degrader Ruminococcus bromii.</title>
        <authorList>
            <person name="Mukhopadhya I."/>
            <person name="Morais S."/>
            <person name="Laverde-Gomez J."/>
            <person name="Sheridan P.O."/>
            <person name="Walker A.W."/>
            <person name="Kelly W."/>
            <person name="Klieve A.V."/>
            <person name="Ouwerkerk D."/>
            <person name="Duncan S.H."/>
            <person name="Louis P."/>
            <person name="Koropatkin N."/>
            <person name="Cockburn D."/>
            <person name="Kibler R."/>
            <person name="Cooper P.J."/>
            <person name="Sandoval C."/>
            <person name="Crost E."/>
            <person name="Juge N."/>
            <person name="Bayer E.A."/>
            <person name="Flint H.J."/>
        </authorList>
    </citation>
    <scope>NUCLEOTIDE SEQUENCE [LARGE SCALE GENOMIC DNA]</scope>
    <source>
        <strain evidence="4">ATCC 27255</strain>
    </source>
</reference>
<feature type="domain" description="Protein kinase" evidence="2">
    <location>
        <begin position="39"/>
        <end position="350"/>
    </location>
</feature>
<keyword evidence="1" id="KW-0812">Transmembrane</keyword>
<evidence type="ECO:0000259" key="2">
    <source>
        <dbReference type="PROSITE" id="PS50011"/>
    </source>
</evidence>
<dbReference type="SUPFAM" id="SSF56112">
    <property type="entry name" value="Protein kinase-like (PK-like)"/>
    <property type="match status" value="1"/>
</dbReference>
<dbReference type="SMART" id="SM00740">
    <property type="entry name" value="PASTA"/>
    <property type="match status" value="2"/>
</dbReference>
<dbReference type="PROSITE" id="PS50011">
    <property type="entry name" value="PROTEIN_KINASE_DOM"/>
    <property type="match status" value="1"/>
</dbReference>
<keyword evidence="1" id="KW-0472">Membrane</keyword>
<keyword evidence="1" id="KW-1133">Transmembrane helix</keyword>
<dbReference type="GO" id="GO:0005524">
    <property type="term" value="F:ATP binding"/>
    <property type="evidence" value="ECO:0007669"/>
    <property type="project" value="InterPro"/>
</dbReference>
<keyword evidence="5" id="KW-1185">Reference proteome</keyword>
<dbReference type="EMBL" id="NNSR01000063">
    <property type="protein sequence ID" value="PKD28214.1"/>
    <property type="molecule type" value="Genomic_DNA"/>
</dbReference>
<accession>A0A2N0UML5</accession>
<dbReference type="PROSITE" id="PS51178">
    <property type="entry name" value="PASTA"/>
    <property type="match status" value="1"/>
</dbReference>
<keyword evidence="4" id="KW-0418">Kinase</keyword>
<organism evidence="4 5">
    <name type="scientific">Ruminococcus bromii</name>
    <dbReference type="NCBI Taxonomy" id="40518"/>
    <lineage>
        <taxon>Bacteria</taxon>
        <taxon>Bacillati</taxon>
        <taxon>Bacillota</taxon>
        <taxon>Clostridia</taxon>
        <taxon>Eubacteriales</taxon>
        <taxon>Oscillospiraceae</taxon>
        <taxon>Ruminococcus</taxon>
    </lineage>
</organism>